<dbReference type="InterPro" id="IPR049142">
    <property type="entry name" value="MS_channel_1st"/>
</dbReference>
<dbReference type="Proteomes" id="UP000703590">
    <property type="component" value="Unassembled WGS sequence"/>
</dbReference>
<feature type="transmembrane region" description="Helical" evidence="7">
    <location>
        <begin position="6"/>
        <end position="27"/>
    </location>
</feature>
<dbReference type="Gene3D" id="2.30.30.60">
    <property type="match status" value="1"/>
</dbReference>
<protein>
    <submittedName>
        <fullName evidence="11">Mechanosensitive ion channel</fullName>
    </submittedName>
</protein>
<evidence type="ECO:0000256" key="5">
    <source>
        <dbReference type="ARBA" id="ARBA00022989"/>
    </source>
</evidence>
<organism evidence="11 12">
    <name type="scientific">Sulfurospirillum tamanense</name>
    <dbReference type="NCBI Taxonomy" id="2813362"/>
    <lineage>
        <taxon>Bacteria</taxon>
        <taxon>Pseudomonadati</taxon>
        <taxon>Campylobacterota</taxon>
        <taxon>Epsilonproteobacteria</taxon>
        <taxon>Campylobacterales</taxon>
        <taxon>Sulfurospirillaceae</taxon>
        <taxon>Sulfurospirillum</taxon>
    </lineage>
</organism>
<evidence type="ECO:0000256" key="2">
    <source>
        <dbReference type="ARBA" id="ARBA00008017"/>
    </source>
</evidence>
<dbReference type="InterPro" id="IPR045275">
    <property type="entry name" value="MscS_archaea/bacteria_type"/>
</dbReference>
<dbReference type="InterPro" id="IPR011066">
    <property type="entry name" value="MscS_channel_C_sf"/>
</dbReference>
<reference evidence="12" key="2">
    <citation type="submission" date="2021-02" db="EMBL/GenBank/DDBJ databases">
        <title>Sulfurospirillum tamanensis sp. nov.</title>
        <authorList>
            <person name="Merkel A.Y."/>
        </authorList>
    </citation>
    <scope>NUCLEOTIDE SEQUENCE [LARGE SCALE GENOMIC DNA]</scope>
    <source>
        <strain evidence="12">T05b</strain>
    </source>
</reference>
<reference evidence="11 12" key="1">
    <citation type="submission" date="2021-02" db="EMBL/GenBank/DDBJ databases">
        <title>Sulfurospirillum tamanensis sp. nov.</title>
        <authorList>
            <person name="Frolova A."/>
            <person name="Merkel A."/>
            <person name="Slobodkin A."/>
        </authorList>
    </citation>
    <scope>NUCLEOTIDE SEQUENCE [LARGE SCALE GENOMIC DNA]</scope>
    <source>
        <strain evidence="11 12">T05b</strain>
    </source>
</reference>
<reference evidence="11 12" key="3">
    <citation type="submission" date="2021-02" db="EMBL/GenBank/DDBJ databases">
        <authorList>
            <person name="Merkel A.Y."/>
        </authorList>
    </citation>
    <scope>NUCLEOTIDE SEQUENCE [LARGE SCALE GENOMIC DNA]</scope>
    <source>
        <strain evidence="11 12">T05b</strain>
    </source>
</reference>
<evidence type="ECO:0000256" key="6">
    <source>
        <dbReference type="ARBA" id="ARBA00023136"/>
    </source>
</evidence>
<gene>
    <name evidence="11" type="ORF">JWV37_00310</name>
</gene>
<dbReference type="SUPFAM" id="SSF50182">
    <property type="entry name" value="Sm-like ribonucleoproteins"/>
    <property type="match status" value="1"/>
</dbReference>
<dbReference type="InterPro" id="IPR006685">
    <property type="entry name" value="MscS_channel_2nd"/>
</dbReference>
<name>A0ABS2WNJ1_9BACT</name>
<dbReference type="InterPro" id="IPR010920">
    <property type="entry name" value="LSM_dom_sf"/>
</dbReference>
<dbReference type="InterPro" id="IPR006686">
    <property type="entry name" value="MscS_channel_CS"/>
</dbReference>
<keyword evidence="4 7" id="KW-0812">Transmembrane</keyword>
<feature type="domain" description="Mechanosensitive ion channel MscS C-terminal" evidence="9">
    <location>
        <begin position="173"/>
        <end position="255"/>
    </location>
</feature>
<dbReference type="PANTHER" id="PTHR30221:SF1">
    <property type="entry name" value="SMALL-CONDUCTANCE MECHANOSENSITIVE CHANNEL"/>
    <property type="match status" value="1"/>
</dbReference>
<comment type="similarity">
    <text evidence="2">Belongs to the MscS (TC 1.A.23) family.</text>
</comment>
<comment type="subcellular location">
    <subcellularLocation>
        <location evidence="1">Cell membrane</location>
        <topology evidence="1">Multi-pass membrane protein</topology>
    </subcellularLocation>
</comment>
<dbReference type="Pfam" id="PF21082">
    <property type="entry name" value="MS_channel_3rd"/>
    <property type="match status" value="1"/>
</dbReference>
<evidence type="ECO:0000259" key="8">
    <source>
        <dbReference type="Pfam" id="PF00924"/>
    </source>
</evidence>
<dbReference type="SUPFAM" id="SSF82689">
    <property type="entry name" value="Mechanosensitive channel protein MscS (YggB), C-terminal domain"/>
    <property type="match status" value="1"/>
</dbReference>
<dbReference type="EMBL" id="JAFHKK010000001">
    <property type="protein sequence ID" value="MBN2963209.1"/>
    <property type="molecule type" value="Genomic_DNA"/>
</dbReference>
<evidence type="ECO:0000259" key="10">
    <source>
        <dbReference type="Pfam" id="PF21088"/>
    </source>
</evidence>
<evidence type="ECO:0000313" key="12">
    <source>
        <dbReference type="Proteomes" id="UP000703590"/>
    </source>
</evidence>
<comment type="caution">
    <text evidence="11">The sequence shown here is derived from an EMBL/GenBank/DDBJ whole genome shotgun (WGS) entry which is preliminary data.</text>
</comment>
<evidence type="ECO:0000259" key="9">
    <source>
        <dbReference type="Pfam" id="PF21082"/>
    </source>
</evidence>
<feature type="domain" description="Mechanosensitive ion channel MscS" evidence="8">
    <location>
        <begin position="100"/>
        <end position="166"/>
    </location>
</feature>
<dbReference type="Gene3D" id="3.30.70.100">
    <property type="match status" value="1"/>
</dbReference>
<dbReference type="Pfam" id="PF21088">
    <property type="entry name" value="MS_channel_1st"/>
    <property type="match status" value="1"/>
</dbReference>
<dbReference type="InterPro" id="IPR023408">
    <property type="entry name" value="MscS_beta-dom_sf"/>
</dbReference>
<dbReference type="InterPro" id="IPR049278">
    <property type="entry name" value="MS_channel_C"/>
</dbReference>
<dbReference type="Gene3D" id="1.10.287.1260">
    <property type="match status" value="1"/>
</dbReference>
<evidence type="ECO:0000256" key="4">
    <source>
        <dbReference type="ARBA" id="ARBA00022692"/>
    </source>
</evidence>
<evidence type="ECO:0000256" key="3">
    <source>
        <dbReference type="ARBA" id="ARBA00022475"/>
    </source>
</evidence>
<keyword evidence="5 7" id="KW-1133">Transmembrane helix</keyword>
<keyword evidence="3" id="KW-1003">Cell membrane</keyword>
<evidence type="ECO:0000313" key="11">
    <source>
        <dbReference type="EMBL" id="MBN2963209.1"/>
    </source>
</evidence>
<evidence type="ECO:0000256" key="7">
    <source>
        <dbReference type="SAM" id="Phobius"/>
    </source>
</evidence>
<dbReference type="PROSITE" id="PS01246">
    <property type="entry name" value="UPF0003"/>
    <property type="match status" value="1"/>
</dbReference>
<accession>A0ABS2WNJ1</accession>
<dbReference type="PANTHER" id="PTHR30221">
    <property type="entry name" value="SMALL-CONDUCTANCE MECHANOSENSITIVE CHANNEL"/>
    <property type="match status" value="1"/>
</dbReference>
<keyword evidence="12" id="KW-1185">Reference proteome</keyword>
<evidence type="ECO:0000256" key="1">
    <source>
        <dbReference type="ARBA" id="ARBA00004651"/>
    </source>
</evidence>
<dbReference type="InterPro" id="IPR011014">
    <property type="entry name" value="MscS_channel_TM-2"/>
</dbReference>
<dbReference type="Pfam" id="PF00924">
    <property type="entry name" value="MS_channel_2nd"/>
    <property type="match status" value="1"/>
</dbReference>
<dbReference type="SUPFAM" id="SSF82861">
    <property type="entry name" value="Mechanosensitive channel protein MscS (YggB), transmembrane region"/>
    <property type="match status" value="1"/>
</dbReference>
<keyword evidence="6 7" id="KW-0472">Membrane</keyword>
<proteinExistence type="inferred from homology"/>
<feature type="transmembrane region" description="Helical" evidence="7">
    <location>
        <begin position="80"/>
        <end position="98"/>
    </location>
</feature>
<sequence length="265" mass="28938">MMEWESIATLAGAYGLKVLGSLFIFFVGKKLASLASSLANKMMEKAKVEITLAKFFSNVIYGLLLVVIVLAALSNIGIETTSFVAVLGAAGLAVGLAFKDTFSNVGAGVLLVVFRPFKVDDFINAAGESGTVEEINLFSTFMRTADNKLIIVPNGRIIGGNIVNFSAKPTRRVDLKFGVSYGDDLRLVKQALREVLEADERILKEPEPFVAVSELADSSVNFVVRAWVNSPDYWGVYFDTTERVKLAFDEKGITIPFPQVQLHKE</sequence>
<feature type="transmembrane region" description="Helical" evidence="7">
    <location>
        <begin position="48"/>
        <end position="74"/>
    </location>
</feature>
<feature type="domain" description="Mechanosensitive ion channel transmembrane helices 2/3" evidence="10">
    <location>
        <begin position="59"/>
        <end position="99"/>
    </location>
</feature>